<dbReference type="HOGENOM" id="CLU_2778364_0_0_1"/>
<evidence type="ECO:0000313" key="1">
    <source>
        <dbReference type="EMBL" id="EKC32834.1"/>
    </source>
</evidence>
<dbReference type="InParanoid" id="K1QP06"/>
<dbReference type="AlphaFoldDB" id="K1QP06"/>
<protein>
    <submittedName>
        <fullName evidence="1">Uncharacterized protein</fullName>
    </submittedName>
</protein>
<reference evidence="1" key="1">
    <citation type="journal article" date="2012" name="Nature">
        <title>The oyster genome reveals stress adaptation and complexity of shell formation.</title>
        <authorList>
            <person name="Zhang G."/>
            <person name="Fang X."/>
            <person name="Guo X."/>
            <person name="Li L."/>
            <person name="Luo R."/>
            <person name="Xu F."/>
            <person name="Yang P."/>
            <person name="Zhang L."/>
            <person name="Wang X."/>
            <person name="Qi H."/>
            <person name="Xiong Z."/>
            <person name="Que H."/>
            <person name="Xie Y."/>
            <person name="Holland P.W."/>
            <person name="Paps J."/>
            <person name="Zhu Y."/>
            <person name="Wu F."/>
            <person name="Chen Y."/>
            <person name="Wang J."/>
            <person name="Peng C."/>
            <person name="Meng J."/>
            <person name="Yang L."/>
            <person name="Liu J."/>
            <person name="Wen B."/>
            <person name="Zhang N."/>
            <person name="Huang Z."/>
            <person name="Zhu Q."/>
            <person name="Feng Y."/>
            <person name="Mount A."/>
            <person name="Hedgecock D."/>
            <person name="Xu Z."/>
            <person name="Liu Y."/>
            <person name="Domazet-Loso T."/>
            <person name="Du Y."/>
            <person name="Sun X."/>
            <person name="Zhang S."/>
            <person name="Liu B."/>
            <person name="Cheng P."/>
            <person name="Jiang X."/>
            <person name="Li J."/>
            <person name="Fan D."/>
            <person name="Wang W."/>
            <person name="Fu W."/>
            <person name="Wang T."/>
            <person name="Wang B."/>
            <person name="Zhang J."/>
            <person name="Peng Z."/>
            <person name="Li Y."/>
            <person name="Li N."/>
            <person name="Wang J."/>
            <person name="Chen M."/>
            <person name="He Y."/>
            <person name="Tan F."/>
            <person name="Song X."/>
            <person name="Zheng Q."/>
            <person name="Huang R."/>
            <person name="Yang H."/>
            <person name="Du X."/>
            <person name="Chen L."/>
            <person name="Yang M."/>
            <person name="Gaffney P.M."/>
            <person name="Wang S."/>
            <person name="Luo L."/>
            <person name="She Z."/>
            <person name="Ming Y."/>
            <person name="Huang W."/>
            <person name="Zhang S."/>
            <person name="Huang B."/>
            <person name="Zhang Y."/>
            <person name="Qu T."/>
            <person name="Ni P."/>
            <person name="Miao G."/>
            <person name="Wang J."/>
            <person name="Wang Q."/>
            <person name="Steinberg C.E."/>
            <person name="Wang H."/>
            <person name="Li N."/>
            <person name="Qian L."/>
            <person name="Zhang G."/>
            <person name="Li Y."/>
            <person name="Yang H."/>
            <person name="Liu X."/>
            <person name="Wang J."/>
            <person name="Yin Y."/>
            <person name="Wang J."/>
        </authorList>
    </citation>
    <scope>NUCLEOTIDE SEQUENCE [LARGE SCALE GENOMIC DNA]</scope>
    <source>
        <strain evidence="1">05x7-T-G4-1.051#20</strain>
    </source>
</reference>
<organism evidence="1">
    <name type="scientific">Magallana gigas</name>
    <name type="common">Pacific oyster</name>
    <name type="synonym">Crassostrea gigas</name>
    <dbReference type="NCBI Taxonomy" id="29159"/>
    <lineage>
        <taxon>Eukaryota</taxon>
        <taxon>Metazoa</taxon>
        <taxon>Spiralia</taxon>
        <taxon>Lophotrochozoa</taxon>
        <taxon>Mollusca</taxon>
        <taxon>Bivalvia</taxon>
        <taxon>Autobranchia</taxon>
        <taxon>Pteriomorphia</taxon>
        <taxon>Ostreida</taxon>
        <taxon>Ostreoidea</taxon>
        <taxon>Ostreidae</taxon>
        <taxon>Magallana</taxon>
    </lineage>
</organism>
<name>K1QP06_MAGGI</name>
<sequence>MSTADLFRRPGNPRDTQRIVKRMSEGKPVIFQNYNLYTLTTVVKVSLTTSWFLSNSCLGISTHYPRPVQ</sequence>
<accession>K1QP06</accession>
<gene>
    <name evidence="1" type="ORF">CGI_10013692</name>
</gene>
<dbReference type="EMBL" id="JH818017">
    <property type="protein sequence ID" value="EKC32834.1"/>
    <property type="molecule type" value="Genomic_DNA"/>
</dbReference>
<proteinExistence type="predicted"/>